<dbReference type="Proteomes" id="UP001279410">
    <property type="component" value="Unassembled WGS sequence"/>
</dbReference>
<proteinExistence type="predicted"/>
<reference evidence="2" key="1">
    <citation type="submission" date="2022-08" db="EMBL/GenBank/DDBJ databases">
        <title>Genome sequencing of akame (Lates japonicus).</title>
        <authorList>
            <person name="Hashiguchi Y."/>
            <person name="Takahashi H."/>
        </authorList>
    </citation>
    <scope>NUCLEOTIDE SEQUENCE</scope>
    <source>
        <strain evidence="2">Kochi</strain>
    </source>
</reference>
<keyword evidence="3" id="KW-1185">Reference proteome</keyword>
<dbReference type="AlphaFoldDB" id="A0AAD3NBG7"/>
<protein>
    <submittedName>
        <fullName evidence="2">D(4) dopamine receptor-like protein</fullName>
    </submittedName>
</protein>
<feature type="region of interest" description="Disordered" evidence="1">
    <location>
        <begin position="178"/>
        <end position="260"/>
    </location>
</feature>
<feature type="compositionally biased region" description="Basic and acidic residues" evidence="1">
    <location>
        <begin position="221"/>
        <end position="233"/>
    </location>
</feature>
<accession>A0AAD3NBG7</accession>
<dbReference type="EMBL" id="BRZM01000150">
    <property type="protein sequence ID" value="GLD68782.1"/>
    <property type="molecule type" value="Genomic_DNA"/>
</dbReference>
<organism evidence="2 3">
    <name type="scientific">Lates japonicus</name>
    <name type="common">Japanese lates</name>
    <dbReference type="NCBI Taxonomy" id="270547"/>
    <lineage>
        <taxon>Eukaryota</taxon>
        <taxon>Metazoa</taxon>
        <taxon>Chordata</taxon>
        <taxon>Craniata</taxon>
        <taxon>Vertebrata</taxon>
        <taxon>Euteleostomi</taxon>
        <taxon>Actinopterygii</taxon>
        <taxon>Neopterygii</taxon>
        <taxon>Teleostei</taxon>
        <taxon>Neoteleostei</taxon>
        <taxon>Acanthomorphata</taxon>
        <taxon>Carangaria</taxon>
        <taxon>Carangaria incertae sedis</taxon>
        <taxon>Centropomidae</taxon>
        <taxon>Lates</taxon>
    </lineage>
</organism>
<gene>
    <name evidence="2" type="ORF">AKAME5_002009500</name>
</gene>
<evidence type="ECO:0000313" key="2">
    <source>
        <dbReference type="EMBL" id="GLD68782.1"/>
    </source>
</evidence>
<name>A0AAD3NBG7_LATJO</name>
<keyword evidence="2" id="KW-0675">Receptor</keyword>
<comment type="caution">
    <text evidence="2">The sequence shown here is derived from an EMBL/GenBank/DDBJ whole genome shotgun (WGS) entry which is preliminary data.</text>
</comment>
<evidence type="ECO:0000256" key="1">
    <source>
        <dbReference type="SAM" id="MobiDB-lite"/>
    </source>
</evidence>
<sequence length="260" mass="28201">MLSSPAAVFRPIMDNVTLAALQVRLTLKNCYNYLAQSCVPSTWSSSWECPGVFELLTDASKPPTTSSSLRADLLLVSVGAATYGTSLVVVPLKYNRTSSGVRQLALITILWVRLGRGQSSHLRSEIQVPDRHPSVCKLRDDHGGVPGRSALLRALTCRALLYIDVSRLMGVERSQPASGWVEPDHALNDPSDGGAAGWGATVAGGAVPMTTQMDSVSDGDATERREGRSRENGLMKNNAAAKERKKKQQEQQSQRREREA</sequence>
<evidence type="ECO:0000313" key="3">
    <source>
        <dbReference type="Proteomes" id="UP001279410"/>
    </source>
</evidence>